<dbReference type="AlphaFoldDB" id="A0A1S2VB58"/>
<keyword evidence="1" id="KW-0732">Signal</keyword>
<dbReference type="InterPro" id="IPR006558">
    <property type="entry name" value="LamG-like"/>
</dbReference>
<dbReference type="GO" id="GO:0005975">
    <property type="term" value="P:carbohydrate metabolic process"/>
    <property type="evidence" value="ECO:0007669"/>
    <property type="project" value="UniProtKB-ARBA"/>
</dbReference>
<dbReference type="Pfam" id="PF13385">
    <property type="entry name" value="Laminin_G_3"/>
    <property type="match status" value="1"/>
</dbReference>
<evidence type="ECO:0000313" key="4">
    <source>
        <dbReference type="EMBL" id="OIN55987.1"/>
    </source>
</evidence>
<dbReference type="GO" id="GO:0004553">
    <property type="term" value="F:hydrolase activity, hydrolyzing O-glycosyl compounds"/>
    <property type="evidence" value="ECO:0007669"/>
    <property type="project" value="UniProtKB-ARBA"/>
</dbReference>
<dbReference type="SMART" id="SM00560">
    <property type="entry name" value="LamGL"/>
    <property type="match status" value="1"/>
</dbReference>
<dbReference type="InterPro" id="IPR001791">
    <property type="entry name" value="Laminin_G"/>
</dbReference>
<keyword evidence="5" id="KW-1185">Reference proteome</keyword>
<reference evidence="4 5" key="1">
    <citation type="submission" date="2016-10" db="EMBL/GenBank/DDBJ databases">
        <title>Arsenicibacter rosenii gen. nov., sp. nov., an efficient arsenic-methylating bacterium isolated from an arsenic-contaminated paddy soil.</title>
        <authorList>
            <person name="Huang K."/>
        </authorList>
    </citation>
    <scope>NUCLEOTIDE SEQUENCE [LARGE SCALE GENOMIC DNA]</scope>
    <source>
        <strain evidence="4 5">SM-1</strain>
    </source>
</reference>
<name>A0A1S2VB58_9BACT</name>
<dbReference type="Gene3D" id="2.60.120.200">
    <property type="match status" value="1"/>
</dbReference>
<dbReference type="Proteomes" id="UP000181790">
    <property type="component" value="Unassembled WGS sequence"/>
</dbReference>
<gene>
    <name evidence="4" type="ORF">BLX24_26930</name>
</gene>
<sequence>MSGINSIYPLIQHLTRSNTAPANLMRLSVFILMLVSGPGSRIAVAQRQTIRPNEPATPRAADNTANLQTSSCAVTLTRIDVYGFGNDNYNGSYLVNGTINGAPSWKMDNQIIQWTGTEWQIFRNIGNTILATNKTGSASYIPCDGWSGSGSPYLTVGCGALSSPSVRVTPNAPTISAGQSVTLTATGTGTAYLWSNGETSTEVVVAPASTTTLSVTARTGDCVATATAAITVRAKGAALNFASGNYVATGVNGIAGNSARTVEAWIKTSATADSYIMDWGNTGTGGRWGFVMRNTGYLAVYLGGANVTGSFAVNDGKWHHVAVSTDPSASTAVAFYIDGVLKETKPLPASLTTLNTVGDEIYLGATKSMGSYFVGTMDEVRIWDRALADYEVALNYACQLNPATQTGLRAYYTFNQGDDGGANTGITSLTNLANAQSPGTLKNFSLSGSTSNWVAPGGVSSSATCTGTLSLTATPPASVVLGGTNCPGRTTFTGTGRWFAVTGPGNYLGIKGFRSPVINRLLGISDLRTAGTYYIVVYDTPGIPPYITSFQVTGSCP</sequence>
<keyword evidence="2" id="KW-1015">Disulfide bond</keyword>
<evidence type="ECO:0000256" key="2">
    <source>
        <dbReference type="ARBA" id="ARBA00023157"/>
    </source>
</evidence>
<dbReference type="PROSITE" id="PS50025">
    <property type="entry name" value="LAM_G_DOMAIN"/>
    <property type="match status" value="1"/>
</dbReference>
<feature type="domain" description="Laminin G" evidence="3">
    <location>
        <begin position="236"/>
        <end position="398"/>
    </location>
</feature>
<organism evidence="4 5">
    <name type="scientific">Arsenicibacter rosenii</name>
    <dbReference type="NCBI Taxonomy" id="1750698"/>
    <lineage>
        <taxon>Bacteria</taxon>
        <taxon>Pseudomonadati</taxon>
        <taxon>Bacteroidota</taxon>
        <taxon>Cytophagia</taxon>
        <taxon>Cytophagales</taxon>
        <taxon>Spirosomataceae</taxon>
        <taxon>Arsenicibacter</taxon>
    </lineage>
</organism>
<evidence type="ECO:0000259" key="3">
    <source>
        <dbReference type="PROSITE" id="PS50025"/>
    </source>
</evidence>
<dbReference type="InterPro" id="IPR013320">
    <property type="entry name" value="ConA-like_dom_sf"/>
</dbReference>
<protein>
    <recommendedName>
        <fullName evidence="3">Laminin G domain-containing protein</fullName>
    </recommendedName>
</protein>
<proteinExistence type="predicted"/>
<dbReference type="SUPFAM" id="SSF49899">
    <property type="entry name" value="Concanavalin A-like lectins/glucanases"/>
    <property type="match status" value="1"/>
</dbReference>
<accession>A0A1S2VB58</accession>
<evidence type="ECO:0000313" key="5">
    <source>
        <dbReference type="Proteomes" id="UP000181790"/>
    </source>
</evidence>
<evidence type="ECO:0000256" key="1">
    <source>
        <dbReference type="ARBA" id="ARBA00022729"/>
    </source>
</evidence>
<dbReference type="EMBL" id="MORL01000030">
    <property type="protein sequence ID" value="OIN55987.1"/>
    <property type="molecule type" value="Genomic_DNA"/>
</dbReference>
<comment type="caution">
    <text evidence="4">The sequence shown here is derived from an EMBL/GenBank/DDBJ whole genome shotgun (WGS) entry which is preliminary data.</text>
</comment>